<evidence type="ECO:0000256" key="2">
    <source>
        <dbReference type="ARBA" id="ARBA00022771"/>
    </source>
</evidence>
<dbReference type="SUPFAM" id="SSF144232">
    <property type="entry name" value="HIT/MYND zinc finger-like"/>
    <property type="match status" value="1"/>
</dbReference>
<proteinExistence type="predicted"/>
<evidence type="ECO:0000313" key="7">
    <source>
        <dbReference type="EMBL" id="KAJ7210126.1"/>
    </source>
</evidence>
<dbReference type="SUPFAM" id="SSF48452">
    <property type="entry name" value="TPR-like"/>
    <property type="match status" value="1"/>
</dbReference>
<organism evidence="7 8">
    <name type="scientific">Mycena pura</name>
    <dbReference type="NCBI Taxonomy" id="153505"/>
    <lineage>
        <taxon>Eukaryota</taxon>
        <taxon>Fungi</taxon>
        <taxon>Dikarya</taxon>
        <taxon>Basidiomycota</taxon>
        <taxon>Agaricomycotina</taxon>
        <taxon>Agaricomycetes</taxon>
        <taxon>Agaricomycetidae</taxon>
        <taxon>Agaricales</taxon>
        <taxon>Marasmiineae</taxon>
        <taxon>Mycenaceae</taxon>
        <taxon>Mycena</taxon>
    </lineage>
</organism>
<feature type="domain" description="MYND-type" evidence="6">
    <location>
        <begin position="184"/>
        <end position="224"/>
    </location>
</feature>
<dbReference type="PANTHER" id="PTHR46423">
    <property type="entry name" value="RNA POLYMERASE II-ASSOCIATED PROTEIN 3"/>
    <property type="match status" value="1"/>
</dbReference>
<dbReference type="Pfam" id="PF01753">
    <property type="entry name" value="zf-MYND"/>
    <property type="match status" value="1"/>
</dbReference>
<dbReference type="GO" id="GO:0008270">
    <property type="term" value="F:zinc ion binding"/>
    <property type="evidence" value="ECO:0007669"/>
    <property type="project" value="UniProtKB-KW"/>
</dbReference>
<dbReference type="Proteomes" id="UP001219525">
    <property type="component" value="Unassembled WGS sequence"/>
</dbReference>
<gene>
    <name evidence="7" type="ORF">GGX14DRAFT_451467</name>
</gene>
<dbReference type="SMART" id="SM00028">
    <property type="entry name" value="TPR"/>
    <property type="match status" value="3"/>
</dbReference>
<dbReference type="InterPro" id="IPR051966">
    <property type="entry name" value="RPAP3"/>
</dbReference>
<name>A0AAD6VLA2_9AGAR</name>
<dbReference type="PANTHER" id="PTHR46423:SF1">
    <property type="entry name" value="RNA POLYMERASE II-ASSOCIATED PROTEIN 3"/>
    <property type="match status" value="1"/>
</dbReference>
<reference evidence="7" key="1">
    <citation type="submission" date="2023-03" db="EMBL/GenBank/DDBJ databases">
        <title>Massive genome expansion in bonnet fungi (Mycena s.s.) driven by repeated elements and novel gene families across ecological guilds.</title>
        <authorList>
            <consortium name="Lawrence Berkeley National Laboratory"/>
            <person name="Harder C.B."/>
            <person name="Miyauchi S."/>
            <person name="Viragh M."/>
            <person name="Kuo A."/>
            <person name="Thoen E."/>
            <person name="Andreopoulos B."/>
            <person name="Lu D."/>
            <person name="Skrede I."/>
            <person name="Drula E."/>
            <person name="Henrissat B."/>
            <person name="Morin E."/>
            <person name="Kohler A."/>
            <person name="Barry K."/>
            <person name="LaButti K."/>
            <person name="Morin E."/>
            <person name="Salamov A."/>
            <person name="Lipzen A."/>
            <person name="Mereny Z."/>
            <person name="Hegedus B."/>
            <person name="Baldrian P."/>
            <person name="Stursova M."/>
            <person name="Weitz H."/>
            <person name="Taylor A."/>
            <person name="Grigoriev I.V."/>
            <person name="Nagy L.G."/>
            <person name="Martin F."/>
            <person name="Kauserud H."/>
        </authorList>
    </citation>
    <scope>NUCLEOTIDE SEQUENCE</scope>
    <source>
        <strain evidence="7">9144</strain>
    </source>
</reference>
<evidence type="ECO:0000256" key="5">
    <source>
        <dbReference type="PROSITE-ProRule" id="PRU00134"/>
    </source>
</evidence>
<dbReference type="InterPro" id="IPR019734">
    <property type="entry name" value="TPR_rpt"/>
</dbReference>
<keyword evidence="3" id="KW-0802">TPR repeat</keyword>
<dbReference type="InterPro" id="IPR002893">
    <property type="entry name" value="Znf_MYND"/>
</dbReference>
<dbReference type="EMBL" id="JARJCW010000029">
    <property type="protein sequence ID" value="KAJ7210126.1"/>
    <property type="molecule type" value="Genomic_DNA"/>
</dbReference>
<dbReference type="Gene3D" id="6.10.140.2220">
    <property type="match status" value="1"/>
</dbReference>
<keyword evidence="1" id="KW-0479">Metal-binding</keyword>
<dbReference type="PROSITE" id="PS50865">
    <property type="entry name" value="ZF_MYND_2"/>
    <property type="match status" value="1"/>
</dbReference>
<protein>
    <recommendedName>
        <fullName evidence="6">MYND-type domain-containing protein</fullName>
    </recommendedName>
</protein>
<keyword evidence="2 5" id="KW-0863">Zinc-finger</keyword>
<evidence type="ECO:0000256" key="1">
    <source>
        <dbReference type="ARBA" id="ARBA00022723"/>
    </source>
</evidence>
<accession>A0AAD6VLA2</accession>
<evidence type="ECO:0000313" key="8">
    <source>
        <dbReference type="Proteomes" id="UP001219525"/>
    </source>
</evidence>
<dbReference type="GO" id="GO:0101031">
    <property type="term" value="C:protein folding chaperone complex"/>
    <property type="evidence" value="ECO:0007669"/>
    <property type="project" value="TreeGrafter"/>
</dbReference>
<evidence type="ECO:0000259" key="6">
    <source>
        <dbReference type="PROSITE" id="PS50865"/>
    </source>
</evidence>
<evidence type="ECO:0000256" key="4">
    <source>
        <dbReference type="ARBA" id="ARBA00022833"/>
    </source>
</evidence>
<comment type="caution">
    <text evidence="7">The sequence shown here is derived from an EMBL/GenBank/DDBJ whole genome shotgun (WGS) entry which is preliminary data.</text>
</comment>
<dbReference type="AlphaFoldDB" id="A0AAD6VLA2"/>
<evidence type="ECO:0000256" key="3">
    <source>
        <dbReference type="ARBA" id="ARBA00022803"/>
    </source>
</evidence>
<dbReference type="PROSITE" id="PS01360">
    <property type="entry name" value="ZF_MYND_1"/>
    <property type="match status" value="1"/>
</dbReference>
<dbReference type="InterPro" id="IPR011990">
    <property type="entry name" value="TPR-like_helical_dom_sf"/>
</dbReference>
<keyword evidence="8" id="KW-1185">Reference proteome</keyword>
<dbReference type="Gene3D" id="1.25.40.10">
    <property type="entry name" value="Tetratricopeptide repeat domain"/>
    <property type="match status" value="1"/>
</dbReference>
<sequence length="405" mass="44886">MSDAERLNEEGGACFRLGQYEKAVLAYELAATIFAKNSDPRAAVCYSNLAAAALKIEDYTEAQEAADMALQLDYTLIKARYRRAMALRGLDHNMHSIVDLSTVLVLDPKNAAARSNLIEGLKVHVDSKLRAISTGDLLEVDDPPAYGTHLTAPKPDGYTLPPILPIELSQAGPTTKPQDVRLGCSGCTVMKPRKKVKPCEKCRVVVYCDASCQRKDWPRHKKICPVFAEHGVLIELSAKLNRHIHMRELMRAYAIVVLGLLGDTPFPVPAVVVFQVELFPIPESSQRRLGIRRIQVVPLIALGDVVVARYESTCREIIAESPDVRPLCCMINPNIGRAPDNYASYDVAAVFPNEIHRMKQRGIEQVNSPIFGPRPLKMDLKNIFRFVFNIGASANADFSVQRNRG</sequence>
<keyword evidence="4" id="KW-0862">Zinc</keyword>